<accession>A0A6J4S4L2</accession>
<organism evidence="1">
    <name type="scientific">uncultured Solirubrobacteraceae bacterium</name>
    <dbReference type="NCBI Taxonomy" id="1162706"/>
    <lineage>
        <taxon>Bacteria</taxon>
        <taxon>Bacillati</taxon>
        <taxon>Actinomycetota</taxon>
        <taxon>Thermoleophilia</taxon>
        <taxon>Solirubrobacterales</taxon>
        <taxon>Solirubrobacteraceae</taxon>
        <taxon>environmental samples</taxon>
    </lineage>
</organism>
<evidence type="ECO:0000313" key="1">
    <source>
        <dbReference type="EMBL" id="CAA9486215.1"/>
    </source>
</evidence>
<reference evidence="1" key="1">
    <citation type="submission" date="2020-02" db="EMBL/GenBank/DDBJ databases">
        <authorList>
            <person name="Meier V. D."/>
        </authorList>
    </citation>
    <scope>NUCLEOTIDE SEQUENCE</scope>
    <source>
        <strain evidence="1">AVDCRST_MAG85</strain>
    </source>
</reference>
<dbReference type="AlphaFoldDB" id="A0A6J4S4L2"/>
<dbReference type="EMBL" id="CADCVT010000107">
    <property type="protein sequence ID" value="CAA9486215.1"/>
    <property type="molecule type" value="Genomic_DNA"/>
</dbReference>
<protein>
    <submittedName>
        <fullName evidence="1">Uncharacterized protein</fullName>
    </submittedName>
</protein>
<name>A0A6J4S4L2_9ACTN</name>
<proteinExistence type="predicted"/>
<gene>
    <name evidence="1" type="ORF">AVDCRST_MAG85-957</name>
</gene>
<sequence length="139" mass="14835">MTFKTEQATRWPWNTIGQLAVVVGLLGYFGPRSVRKSIDQSAELVPGAEGSGEPTPLWQLPVIVTGLAASFVALGEINDRAGWDAALRITGGCTLVGLAQAIALERMVAADEEETGRSYLRVKGSRLGRGTKLGWLPRG</sequence>